<feature type="region of interest" description="Disordered" evidence="1">
    <location>
        <begin position="1"/>
        <end position="95"/>
    </location>
</feature>
<proteinExistence type="predicted"/>
<accession>A0A699QGJ7</accession>
<reference evidence="2" key="1">
    <citation type="journal article" date="2019" name="Sci. Rep.">
        <title>Draft genome of Tanacetum cinerariifolium, the natural source of mosquito coil.</title>
        <authorList>
            <person name="Yamashiro T."/>
            <person name="Shiraishi A."/>
            <person name="Satake H."/>
            <person name="Nakayama K."/>
        </authorList>
    </citation>
    <scope>NUCLEOTIDE SEQUENCE</scope>
</reference>
<evidence type="ECO:0000313" key="2">
    <source>
        <dbReference type="EMBL" id="GFC67173.1"/>
    </source>
</evidence>
<evidence type="ECO:0008006" key="3">
    <source>
        <dbReference type="Google" id="ProtNLM"/>
    </source>
</evidence>
<dbReference type="EMBL" id="BKCJ011014362">
    <property type="protein sequence ID" value="GFC67173.1"/>
    <property type="molecule type" value="Genomic_DNA"/>
</dbReference>
<protein>
    <recommendedName>
        <fullName evidence="3">Reverse transcriptase domain-containing protein</fullName>
    </recommendedName>
</protein>
<feature type="compositionally biased region" description="Acidic residues" evidence="1">
    <location>
        <begin position="34"/>
        <end position="89"/>
    </location>
</feature>
<feature type="non-terminal residue" evidence="2">
    <location>
        <position position="1"/>
    </location>
</feature>
<comment type="caution">
    <text evidence="2">The sequence shown here is derived from an EMBL/GenBank/DDBJ whole genome shotgun (WGS) entry which is preliminary data.</text>
</comment>
<gene>
    <name evidence="2" type="ORF">Tci_839143</name>
</gene>
<sequence length="131" mass="14299">YPEYLAPSDDEAPLEDQPLPADASPITASLDYVADSDPEEDLEDDQADYPADEGDGDDETSDDDDDYDTDDEYLKEDPFEEDDEEEEEYPALTDSSIVPIIDLVLLAGETEALEADEPTHAPGSPISIPLS</sequence>
<organism evidence="2">
    <name type="scientific">Tanacetum cinerariifolium</name>
    <name type="common">Dalmatian daisy</name>
    <name type="synonym">Chrysanthemum cinerariifolium</name>
    <dbReference type="NCBI Taxonomy" id="118510"/>
    <lineage>
        <taxon>Eukaryota</taxon>
        <taxon>Viridiplantae</taxon>
        <taxon>Streptophyta</taxon>
        <taxon>Embryophyta</taxon>
        <taxon>Tracheophyta</taxon>
        <taxon>Spermatophyta</taxon>
        <taxon>Magnoliopsida</taxon>
        <taxon>eudicotyledons</taxon>
        <taxon>Gunneridae</taxon>
        <taxon>Pentapetalae</taxon>
        <taxon>asterids</taxon>
        <taxon>campanulids</taxon>
        <taxon>Asterales</taxon>
        <taxon>Asteraceae</taxon>
        <taxon>Asteroideae</taxon>
        <taxon>Anthemideae</taxon>
        <taxon>Anthemidinae</taxon>
        <taxon>Tanacetum</taxon>
    </lineage>
</organism>
<evidence type="ECO:0000256" key="1">
    <source>
        <dbReference type="SAM" id="MobiDB-lite"/>
    </source>
</evidence>
<name>A0A699QGJ7_TANCI</name>
<dbReference type="AlphaFoldDB" id="A0A699QGJ7"/>